<feature type="compositionally biased region" description="Acidic residues" evidence="1">
    <location>
        <begin position="360"/>
        <end position="386"/>
    </location>
</feature>
<organism evidence="2 3">
    <name type="scientific">Microcystis phage Mvi-JY20</name>
    <dbReference type="NCBI Taxonomy" id="3128146"/>
    <lineage>
        <taxon>Viruses</taxon>
        <taxon>Duplodnaviria</taxon>
        <taxon>Heunggongvirae</taxon>
        <taxon>Uroviricota</taxon>
        <taxon>Caudoviricetes</taxon>
    </lineage>
</organism>
<feature type="compositionally biased region" description="Acidic residues" evidence="1">
    <location>
        <begin position="401"/>
        <end position="415"/>
    </location>
</feature>
<protein>
    <submittedName>
        <fullName evidence="2">Uncharacterized protein</fullName>
    </submittedName>
</protein>
<evidence type="ECO:0000256" key="1">
    <source>
        <dbReference type="SAM" id="MobiDB-lite"/>
    </source>
</evidence>
<dbReference type="EMBL" id="PP438412">
    <property type="protein sequence ID" value="XAI95534.1"/>
    <property type="molecule type" value="Genomic_DNA"/>
</dbReference>
<feature type="compositionally biased region" description="Acidic residues" evidence="1">
    <location>
        <begin position="327"/>
        <end position="339"/>
    </location>
</feature>
<accession>A0AAX4QH92</accession>
<dbReference type="Proteomes" id="UP001459105">
    <property type="component" value="Segment"/>
</dbReference>
<reference evidence="2" key="1">
    <citation type="submission" date="2024-03" db="EMBL/GenBank/DDBJ databases">
        <authorList>
            <person name="Lin W."/>
            <person name="Li D."/>
            <person name="Tong Y."/>
        </authorList>
    </citation>
    <scope>NUCLEOTIDE SEQUENCE</scope>
</reference>
<evidence type="ECO:0000313" key="3">
    <source>
        <dbReference type="Proteomes" id="UP001459105"/>
    </source>
</evidence>
<feature type="compositionally biased region" description="Low complexity" evidence="1">
    <location>
        <begin position="423"/>
        <end position="440"/>
    </location>
</feature>
<evidence type="ECO:0000313" key="2">
    <source>
        <dbReference type="EMBL" id="XAI95534.1"/>
    </source>
</evidence>
<feature type="compositionally biased region" description="Low complexity" evidence="1">
    <location>
        <begin position="306"/>
        <end position="319"/>
    </location>
</feature>
<sequence>MPKTPTNAKGGDALSKFINAAAQNADRGHSVVQASGKRTGQFQLDFKDKELASKGLVFYMLGNPVELEQALKPPFGVAIPGRRMTVSFHRKDTAPTDASITKILVPEPLDPDDIDHLPQDFEGVEFSEAQFVMVNRVLVYYCGMLELGKRVKGSTYTLDTETIEPGFYWIDLAPALSKSLGKLDASPDGDHAFERTTKVPFYPVTLAREALGSSHTYTLHAPIHFGSRWPEDDYPTFDGAEDYASLLEEFHNQFGLDMKAITEVSDEMVSHGRDLASLTNLITIGQDRRAAKDVDDAEEEEEETSRPAPRGRTARPASTTRKRTVVDEDEDEDEEEEEDIKPKKKAAAPAPTTRKRTVVDEDEDEDEDDALDLPEDEEDEEEEEEEVKPKKKAPARKQQVIEEDEEEEDEEEEEEVKPKKKTASPPARPAATARRPLGRR</sequence>
<feature type="region of interest" description="Disordered" evidence="1">
    <location>
        <begin position="288"/>
        <end position="440"/>
    </location>
</feature>
<proteinExistence type="predicted"/>
<name>A0AAX4QH92_9CAUD</name>